<keyword evidence="5 9" id="KW-0812">Transmembrane</keyword>
<keyword evidence="6 9" id="KW-1133">Transmembrane helix</keyword>
<comment type="caution">
    <text evidence="11">The sequence shown here is derived from an EMBL/GenBank/DDBJ whole genome shotgun (WGS) entry which is preliminary data.</text>
</comment>
<evidence type="ECO:0000313" key="11">
    <source>
        <dbReference type="EMBL" id="PDO10518.1"/>
    </source>
</evidence>
<dbReference type="Pfam" id="PF01618">
    <property type="entry name" value="MotA_ExbB"/>
    <property type="match status" value="1"/>
</dbReference>
<name>A0A2A6DZN4_9BACL</name>
<feature type="transmembrane region" description="Helical" evidence="9">
    <location>
        <begin position="179"/>
        <end position="200"/>
    </location>
</feature>
<dbReference type="EMBL" id="MOXJ01000014">
    <property type="protein sequence ID" value="PDO10518.1"/>
    <property type="molecule type" value="Genomic_DNA"/>
</dbReference>
<proteinExistence type="inferred from homology"/>
<dbReference type="Proteomes" id="UP000243688">
    <property type="component" value="Unassembled WGS sequence"/>
</dbReference>
<evidence type="ECO:0000256" key="1">
    <source>
        <dbReference type="ARBA" id="ARBA00004651"/>
    </source>
</evidence>
<evidence type="ECO:0000313" key="12">
    <source>
        <dbReference type="Proteomes" id="UP000243688"/>
    </source>
</evidence>
<comment type="subcellular location">
    <subcellularLocation>
        <location evidence="1">Cell membrane</location>
        <topology evidence="1">Multi-pass membrane protein</topology>
    </subcellularLocation>
</comment>
<evidence type="ECO:0000256" key="6">
    <source>
        <dbReference type="ARBA" id="ARBA00022989"/>
    </source>
</evidence>
<feature type="transmembrane region" description="Helical" evidence="9">
    <location>
        <begin position="150"/>
        <end position="173"/>
    </location>
</feature>
<dbReference type="GO" id="GO:0005886">
    <property type="term" value="C:plasma membrane"/>
    <property type="evidence" value="ECO:0007669"/>
    <property type="project" value="UniProtKB-SubCell"/>
</dbReference>
<dbReference type="NCBIfam" id="NF005997">
    <property type="entry name" value="PRK08124.1"/>
    <property type="match status" value="1"/>
</dbReference>
<keyword evidence="7 9" id="KW-0472">Membrane</keyword>
<dbReference type="PANTHER" id="PTHR30433:SF3">
    <property type="entry name" value="MOTILITY PROTEIN A"/>
    <property type="match status" value="1"/>
</dbReference>
<evidence type="ECO:0000259" key="10">
    <source>
        <dbReference type="Pfam" id="PF01618"/>
    </source>
</evidence>
<keyword evidence="11" id="KW-0966">Cell projection</keyword>
<evidence type="ECO:0000256" key="9">
    <source>
        <dbReference type="SAM" id="Phobius"/>
    </source>
</evidence>
<organism evidence="11 12">
    <name type="scientific">Candidatus Reconcilbacillus cellulovorans</name>
    <dbReference type="NCBI Taxonomy" id="1906605"/>
    <lineage>
        <taxon>Bacteria</taxon>
        <taxon>Bacillati</taxon>
        <taxon>Bacillota</taxon>
        <taxon>Bacilli</taxon>
        <taxon>Bacillales</taxon>
        <taxon>Paenibacillaceae</taxon>
        <taxon>Candidatus Reconcilbacillus</taxon>
    </lineage>
</organism>
<feature type="compositionally biased region" description="Acidic residues" evidence="8">
    <location>
        <begin position="252"/>
        <end position="264"/>
    </location>
</feature>
<evidence type="ECO:0000256" key="7">
    <source>
        <dbReference type="ARBA" id="ARBA00023136"/>
    </source>
</evidence>
<feature type="transmembrane region" description="Helical" evidence="9">
    <location>
        <begin position="5"/>
        <end position="22"/>
    </location>
</feature>
<reference evidence="11 12" key="1">
    <citation type="submission" date="2016-12" db="EMBL/GenBank/DDBJ databases">
        <title>Candidatus Reconcilibacillus cellulovorans genome.</title>
        <authorList>
            <person name="Kolinko S."/>
            <person name="Wu Y.-W."/>
            <person name="Tachea F."/>
            <person name="Denzel E."/>
            <person name="Hiras J."/>
            <person name="Baecker N."/>
            <person name="Chan L.J."/>
            <person name="Eichorst S.A."/>
            <person name="Frey D."/>
            <person name="Adams P.D."/>
            <person name="Pray T."/>
            <person name="Tanjore D."/>
            <person name="Petzold C.J."/>
            <person name="Gladden J.M."/>
            <person name="Simmons B.A."/>
            <person name="Singer S.W."/>
        </authorList>
    </citation>
    <scope>NUCLEOTIDE SEQUENCE [LARGE SCALE GENOMIC DNA]</scope>
    <source>
        <strain evidence="11">JTherm</strain>
    </source>
</reference>
<accession>A0A2A6DZN4</accession>
<evidence type="ECO:0000256" key="4">
    <source>
        <dbReference type="ARBA" id="ARBA00022475"/>
    </source>
</evidence>
<evidence type="ECO:0000256" key="2">
    <source>
        <dbReference type="ARBA" id="ARBA00008038"/>
    </source>
</evidence>
<dbReference type="GO" id="GO:0006935">
    <property type="term" value="P:chemotaxis"/>
    <property type="evidence" value="ECO:0007669"/>
    <property type="project" value="InterPro"/>
</dbReference>
<protein>
    <submittedName>
        <fullName evidence="11">Flagellar motor protein MotA</fullName>
    </submittedName>
</protein>
<dbReference type="AlphaFoldDB" id="A0A2A6DZN4"/>
<keyword evidence="11" id="KW-0969">Cilium</keyword>
<feature type="region of interest" description="Disordered" evidence="8">
    <location>
        <begin position="249"/>
        <end position="281"/>
    </location>
</feature>
<dbReference type="InterPro" id="IPR002898">
    <property type="entry name" value="MotA_ExbB_proton_chnl"/>
</dbReference>
<feature type="domain" description="MotA/TolQ/ExbB proton channel" evidence="10">
    <location>
        <begin position="102"/>
        <end position="217"/>
    </location>
</feature>
<dbReference type="GO" id="GO:0071978">
    <property type="term" value="P:bacterial-type flagellum-dependent swarming motility"/>
    <property type="evidence" value="ECO:0007669"/>
    <property type="project" value="InterPro"/>
</dbReference>
<gene>
    <name evidence="11" type="ORF">BLM47_07055</name>
</gene>
<dbReference type="PANTHER" id="PTHR30433">
    <property type="entry name" value="CHEMOTAXIS PROTEIN MOTA"/>
    <property type="match status" value="1"/>
</dbReference>
<keyword evidence="3" id="KW-0813">Transport</keyword>
<evidence type="ECO:0000256" key="3">
    <source>
        <dbReference type="ARBA" id="ARBA00022448"/>
    </source>
</evidence>
<keyword evidence="11" id="KW-0282">Flagellum</keyword>
<dbReference type="InterPro" id="IPR047055">
    <property type="entry name" value="MotA-like"/>
</dbReference>
<evidence type="ECO:0000256" key="5">
    <source>
        <dbReference type="ARBA" id="ARBA00022692"/>
    </source>
</evidence>
<feature type="transmembrane region" description="Helical" evidence="9">
    <location>
        <begin position="34"/>
        <end position="54"/>
    </location>
</feature>
<feature type="compositionally biased region" description="Basic and acidic residues" evidence="8">
    <location>
        <begin position="265"/>
        <end position="274"/>
    </location>
</feature>
<sequence length="281" mass="30789">MERSTIIGILLGVIAVGGGMYFKHAPFAMLINPAAFLIIIVGTTASIFVAFPMSDLKKIPHLFRIVFTRQKLLSKKRLIGMFVEWVTIARREGLLALENKLDEIEDPFLKNGLRMIIDGNDQDFIHDVLMEEIRAMEERHRSGAQIFSQAGTYAPTLGVLGAVVGLIAALGNLSDIDQLGVSIAAAFVATMLGIFTGYVLWHPMANKLRQLSKKEVELKLMMIEGLLSIQAGISAIAIEQKLSVFLTPTERAEEEEKAEEEDEAKGEAAHEGQGKAKALVS</sequence>
<keyword evidence="4" id="KW-1003">Cell membrane</keyword>
<evidence type="ECO:0000256" key="8">
    <source>
        <dbReference type="SAM" id="MobiDB-lite"/>
    </source>
</evidence>
<dbReference type="InterPro" id="IPR000540">
    <property type="entry name" value="Flag_MotA_CS"/>
</dbReference>
<comment type="similarity">
    <text evidence="2">Belongs to the MotA family.</text>
</comment>
<dbReference type="PROSITE" id="PS01307">
    <property type="entry name" value="MOTA"/>
    <property type="match status" value="1"/>
</dbReference>